<organism evidence="2 3">
    <name type="scientific">Pseudomonas proteolytica</name>
    <dbReference type="NCBI Taxonomy" id="219574"/>
    <lineage>
        <taxon>Bacteria</taxon>
        <taxon>Pseudomonadati</taxon>
        <taxon>Pseudomonadota</taxon>
        <taxon>Gammaproteobacteria</taxon>
        <taxon>Pseudomonadales</taxon>
        <taxon>Pseudomonadaceae</taxon>
        <taxon>Pseudomonas</taxon>
    </lineage>
</organism>
<proteinExistence type="predicted"/>
<feature type="transmembrane region" description="Helical" evidence="1">
    <location>
        <begin position="73"/>
        <end position="98"/>
    </location>
</feature>
<sequence length="168" mass="18450">MSKKPILSQLLVGTALLLFAVTIVNWLFHIDLVVYFNALTVKIYQVSSTALAVAGFALMVWRRNPRLKYTPLHWLKVAGGTCVLSLLLGVVVLSYLTYWSSTLPASYVATYEYAAHGKRSCTGATVYDQEVAKNVRVCHPGALREGGEIRVEKLSGPMGIVVQQGHLL</sequence>
<keyword evidence="3" id="KW-1185">Reference proteome</keyword>
<feature type="transmembrane region" description="Helical" evidence="1">
    <location>
        <begin position="43"/>
        <end position="61"/>
    </location>
</feature>
<dbReference type="EMBL" id="WKEW01000224">
    <property type="protein sequence ID" value="MCF5061132.1"/>
    <property type="molecule type" value="Genomic_DNA"/>
</dbReference>
<protein>
    <submittedName>
        <fullName evidence="2">Uncharacterized protein</fullName>
    </submittedName>
</protein>
<reference evidence="2 3" key="1">
    <citation type="submission" date="2019-11" db="EMBL/GenBank/DDBJ databases">
        <title>Epiphytic Pseudomonas syringae from cherry orchards.</title>
        <authorList>
            <person name="Hulin M.T."/>
        </authorList>
    </citation>
    <scope>NUCLEOTIDE SEQUENCE [LARGE SCALE GENOMIC DNA]</scope>
    <source>
        <strain evidence="2 3">PA-6-9F</strain>
    </source>
</reference>
<keyword evidence="1" id="KW-0472">Membrane</keyword>
<dbReference type="RefSeq" id="WP_092233313.1">
    <property type="nucleotide sequence ID" value="NZ_FNTR01000004.1"/>
</dbReference>
<dbReference type="GeneID" id="55539319"/>
<dbReference type="Proteomes" id="UP000814172">
    <property type="component" value="Unassembled WGS sequence"/>
</dbReference>
<comment type="caution">
    <text evidence="2">The sequence shown here is derived from an EMBL/GenBank/DDBJ whole genome shotgun (WGS) entry which is preliminary data.</text>
</comment>
<feature type="transmembrane region" description="Helical" evidence="1">
    <location>
        <begin position="7"/>
        <end position="28"/>
    </location>
</feature>
<evidence type="ECO:0000313" key="2">
    <source>
        <dbReference type="EMBL" id="MCF5061132.1"/>
    </source>
</evidence>
<dbReference type="AlphaFoldDB" id="A0AAW5AB04"/>
<accession>A0AAW5AB04</accession>
<name>A0AAW5AB04_9PSED</name>
<keyword evidence="1" id="KW-0812">Transmembrane</keyword>
<gene>
    <name evidence="2" type="ORF">GIW75_29835</name>
</gene>
<evidence type="ECO:0000313" key="3">
    <source>
        <dbReference type="Proteomes" id="UP000814172"/>
    </source>
</evidence>
<keyword evidence="1" id="KW-1133">Transmembrane helix</keyword>
<evidence type="ECO:0000256" key="1">
    <source>
        <dbReference type="SAM" id="Phobius"/>
    </source>
</evidence>